<accession>A0A6S6XW02</accession>
<organism evidence="1 2">
    <name type="scientific">Denitratisoma oestradiolicum</name>
    <dbReference type="NCBI Taxonomy" id="311182"/>
    <lineage>
        <taxon>Bacteria</taxon>
        <taxon>Pseudomonadati</taxon>
        <taxon>Pseudomonadota</taxon>
        <taxon>Betaproteobacteria</taxon>
        <taxon>Nitrosomonadales</taxon>
        <taxon>Sterolibacteriaceae</taxon>
        <taxon>Denitratisoma</taxon>
    </lineage>
</organism>
<keyword evidence="2" id="KW-1185">Reference proteome</keyword>
<dbReference type="EMBL" id="LR778301">
    <property type="protein sequence ID" value="CAB1368403.1"/>
    <property type="molecule type" value="Genomic_DNA"/>
</dbReference>
<proteinExistence type="predicted"/>
<sequence>MASPAPRQNRSMLEHVVGFSRALHEADLPVNPGNLIDLCQCFRHIDIARRDDFYAAARATLISRREDIPRFDAVFASYWESPERILIRKRREGENPEEDEDESSPGARLILPGEEGDGDEAERQPLKLAYSPEEVLAIRDLGTLTDADVERAQRLIRDIVAALANKRGRRHVACRRGSAPDLRRLLRNRSFYTAEGICPLPYRTRRINKTRLVLLCDVSGSMQRYSSFLIEFMYALRRELSDLEVAVFSTHLTVITDLLKTKGVAASLKQVADKVHDWAGGTNIGTSLREFNEQHGPRLLNHRTAVIFLSDGWDRGDAAEMREQMARLRQQAQKVLWLNPLLGTPGYQPLTQGMRTALPYLDHFLPAHNLQSLSQLARTLRAIGA</sequence>
<dbReference type="InterPro" id="IPR036465">
    <property type="entry name" value="vWFA_dom_sf"/>
</dbReference>
<dbReference type="RefSeq" id="WP_145771673.1">
    <property type="nucleotide sequence ID" value="NZ_LR778301.1"/>
</dbReference>
<gene>
    <name evidence="1" type="ORF">DENOEST_1238</name>
</gene>
<evidence type="ECO:0000313" key="2">
    <source>
        <dbReference type="Proteomes" id="UP000515733"/>
    </source>
</evidence>
<reference evidence="1 2" key="1">
    <citation type="submission" date="2020-03" db="EMBL/GenBank/DDBJ databases">
        <authorList>
            <consortium name="Genoscope - CEA"/>
            <person name="William W."/>
        </authorList>
    </citation>
    <scope>NUCLEOTIDE SEQUENCE [LARGE SCALE GENOMIC DNA]</scope>
    <source>
        <strain evidence="2">DSM 16959</strain>
    </source>
</reference>
<dbReference type="OrthoDB" id="9790469at2"/>
<dbReference type="Pfam" id="PF05762">
    <property type="entry name" value="VWA_CoxE"/>
    <property type="match status" value="1"/>
</dbReference>
<dbReference type="PIRSF" id="PIRSF010256">
    <property type="entry name" value="CoxE_vWa"/>
    <property type="match status" value="1"/>
</dbReference>
<dbReference type="InterPro" id="IPR011195">
    <property type="entry name" value="UCP010256"/>
</dbReference>
<dbReference type="PANTHER" id="PTHR39338">
    <property type="entry name" value="BLL5662 PROTEIN-RELATED"/>
    <property type="match status" value="1"/>
</dbReference>
<evidence type="ECO:0000313" key="1">
    <source>
        <dbReference type="EMBL" id="CAB1368403.1"/>
    </source>
</evidence>
<name>A0A6S6XW02_9PROT</name>
<dbReference type="PANTHER" id="PTHR39338:SF6">
    <property type="entry name" value="BLL5662 PROTEIN"/>
    <property type="match status" value="1"/>
</dbReference>
<protein>
    <submittedName>
        <fullName evidence="1">Uncharacterized protein</fullName>
    </submittedName>
</protein>
<dbReference type="KEGG" id="doe:DENOEST_1238"/>
<dbReference type="AlphaFoldDB" id="A0A6S6XW02"/>
<dbReference type="InterPro" id="IPR008912">
    <property type="entry name" value="Uncharacterised_CoxE"/>
</dbReference>
<dbReference type="Proteomes" id="UP000515733">
    <property type="component" value="Chromosome"/>
</dbReference>
<dbReference type="Gene3D" id="3.40.50.410">
    <property type="entry name" value="von Willebrand factor, type A domain"/>
    <property type="match status" value="1"/>
</dbReference>
<dbReference type="SUPFAM" id="SSF53300">
    <property type="entry name" value="vWA-like"/>
    <property type="match status" value="1"/>
</dbReference>
<dbReference type="CDD" id="cd00198">
    <property type="entry name" value="vWFA"/>
    <property type="match status" value="1"/>
</dbReference>
<dbReference type="SMART" id="SM00327">
    <property type="entry name" value="VWA"/>
    <property type="match status" value="1"/>
</dbReference>
<dbReference type="InterPro" id="IPR002035">
    <property type="entry name" value="VWF_A"/>
</dbReference>